<keyword evidence="4" id="KW-1185">Reference proteome</keyword>
<reference evidence="3 5" key="2">
    <citation type="submission" date="2016-10" db="EMBL/GenBank/DDBJ databases">
        <authorList>
            <person name="Varghese N."/>
            <person name="Submissions S."/>
        </authorList>
    </citation>
    <scope>NUCLEOTIDE SEQUENCE [LARGE SCALE GENOMIC DNA]</scope>
    <source>
        <strain evidence="3 5">DSM 2094</strain>
    </source>
</reference>
<gene>
    <name evidence="2" type="ORF">GX662_13460</name>
    <name evidence="3" type="ORF">SAMN04488507_104720</name>
    <name evidence="1" type="ORF">TFLO_1703</name>
</gene>
<protein>
    <submittedName>
        <fullName evidence="2">Iron-sulfur cluster repair di-iron protein, ric</fullName>
    </submittedName>
    <submittedName>
        <fullName evidence="3">Regulator of cell morphogenesis and NO signaling</fullName>
    </submittedName>
</protein>
<evidence type="ECO:0000313" key="5">
    <source>
        <dbReference type="Proteomes" id="UP000199686"/>
    </source>
</evidence>
<dbReference type="STRING" id="82803.SAMN04488048_11943"/>
<sequence length="110" mass="12555">MSNQPTFTEVKEALFPTLEQYVPIVARVHGKNHPEFHDVHQLFNAILEKTLTADTKKPDLNEEFIQLRAVSNNYTVPDDVCESYEAVYQMLAKVDQAYQASLSPRSSRSI</sequence>
<dbReference type="Proteomes" id="UP000589373">
    <property type="component" value="Unassembled WGS sequence"/>
</dbReference>
<evidence type="ECO:0000313" key="4">
    <source>
        <dbReference type="Proteomes" id="UP000195947"/>
    </source>
</evidence>
<dbReference type="OrthoDB" id="9797132at2"/>
<evidence type="ECO:0000313" key="2">
    <source>
        <dbReference type="EMBL" id="NLD33241.1"/>
    </source>
</evidence>
<dbReference type="AlphaFoldDB" id="A0A143YML2"/>
<dbReference type="EMBL" id="FOQC01000047">
    <property type="protein sequence ID" value="SFI08638.1"/>
    <property type="molecule type" value="Genomic_DNA"/>
</dbReference>
<dbReference type="EMBL" id="FJMZ01000018">
    <property type="protein sequence ID" value="CZQ93806.1"/>
    <property type="molecule type" value="Genomic_DNA"/>
</dbReference>
<comment type="caution">
    <text evidence="3">The sequence shown here is derived from an EMBL/GenBank/DDBJ whole genome shotgun (WGS) entry which is preliminary data.</text>
</comment>
<dbReference type="RefSeq" id="WP_068562297.1">
    <property type="nucleotide sequence ID" value="NZ_FJMZ01000018.1"/>
</dbReference>
<proteinExistence type="predicted"/>
<name>A0A143YML2_9LACT</name>
<evidence type="ECO:0000313" key="6">
    <source>
        <dbReference type="Proteomes" id="UP000589373"/>
    </source>
</evidence>
<evidence type="ECO:0000313" key="3">
    <source>
        <dbReference type="EMBL" id="SFI08638.1"/>
    </source>
</evidence>
<accession>A0A143YML2</accession>
<reference evidence="1 4" key="1">
    <citation type="submission" date="2016-02" db="EMBL/GenBank/DDBJ databases">
        <authorList>
            <person name="Strepis N."/>
        </authorList>
    </citation>
    <scope>NUCLEOTIDE SEQUENCE [LARGE SCALE GENOMIC DNA]</scope>
    <source>
        <strain evidence="1">Trichococcus flocculiformis</strain>
    </source>
</reference>
<dbReference type="Proteomes" id="UP000199686">
    <property type="component" value="Unassembled WGS sequence"/>
</dbReference>
<organism evidence="3 5">
    <name type="scientific">Trichococcus flocculiformis</name>
    <dbReference type="NCBI Taxonomy" id="82803"/>
    <lineage>
        <taxon>Bacteria</taxon>
        <taxon>Bacillati</taxon>
        <taxon>Bacillota</taxon>
        <taxon>Bacilli</taxon>
        <taxon>Lactobacillales</taxon>
        <taxon>Carnobacteriaceae</taxon>
        <taxon>Trichococcus</taxon>
    </lineage>
</organism>
<reference evidence="2 6" key="3">
    <citation type="journal article" date="2020" name="Biotechnol. Biofuels">
        <title>New insights from the biogas microbiome by comprehensive genome-resolved metagenomics of nearly 1600 species originating from multiple anaerobic digesters.</title>
        <authorList>
            <person name="Campanaro S."/>
            <person name="Treu L."/>
            <person name="Rodriguez-R L.M."/>
            <person name="Kovalovszki A."/>
            <person name="Ziels R.M."/>
            <person name="Maus I."/>
            <person name="Zhu X."/>
            <person name="Kougias P.G."/>
            <person name="Basile A."/>
            <person name="Luo G."/>
            <person name="Schluter A."/>
            <person name="Konstantinidis K.T."/>
            <person name="Angelidaki I."/>
        </authorList>
    </citation>
    <scope>NUCLEOTIDE SEQUENCE [LARGE SCALE GENOMIC DNA]</scope>
    <source>
        <strain evidence="2">AS07pgkLD_105</strain>
    </source>
</reference>
<dbReference type="EMBL" id="JAAZCD010000319">
    <property type="protein sequence ID" value="NLD33241.1"/>
    <property type="molecule type" value="Genomic_DNA"/>
</dbReference>
<evidence type="ECO:0000313" key="1">
    <source>
        <dbReference type="EMBL" id="CZQ93806.1"/>
    </source>
</evidence>
<dbReference type="Proteomes" id="UP000195947">
    <property type="component" value="Unassembled WGS sequence"/>
</dbReference>